<feature type="binding site" evidence="16">
    <location>
        <begin position="34"/>
        <end position="49"/>
    </location>
    <ligand>
        <name>FAD</name>
        <dbReference type="ChEBI" id="CHEBI:57692"/>
    </ligand>
</feature>
<dbReference type="GO" id="GO:0008177">
    <property type="term" value="F:succinate dehydrogenase (quinone) activity"/>
    <property type="evidence" value="ECO:0007669"/>
    <property type="project" value="UniProtKB-EC"/>
</dbReference>
<dbReference type="FunFam" id="1.20.58.100:FF:000001">
    <property type="entry name" value="Succinate dehydrogenase flavoprotein subunit (SdhA)"/>
    <property type="match status" value="1"/>
</dbReference>
<proteinExistence type="inferred from homology"/>
<evidence type="ECO:0000256" key="11">
    <source>
        <dbReference type="ARBA" id="ARBA00023136"/>
    </source>
</evidence>
<evidence type="ECO:0000256" key="4">
    <source>
        <dbReference type="ARBA" id="ARBA00012792"/>
    </source>
</evidence>
<feature type="binding site" evidence="16">
    <location>
        <begin position="408"/>
        <end position="409"/>
    </location>
    <ligand>
        <name>FAD</name>
        <dbReference type="ChEBI" id="CHEBI:57692"/>
    </ligand>
</feature>
<dbReference type="PROSITE" id="PS00504">
    <property type="entry name" value="FRD_SDH_FAD_BINDING"/>
    <property type="match status" value="1"/>
</dbReference>
<comment type="caution">
    <text evidence="21">The sequence shown here is derived from an EMBL/GenBank/DDBJ whole genome shotgun (WGS) entry which is preliminary data.</text>
</comment>
<dbReference type="InterPro" id="IPR015939">
    <property type="entry name" value="Fum_Rdtase/Succ_DH_flav-like_C"/>
</dbReference>
<dbReference type="SUPFAM" id="SSF46977">
    <property type="entry name" value="Succinate dehydrogenase/fumarate reductase flavoprotein C-terminal domain"/>
    <property type="match status" value="1"/>
</dbReference>
<accession>A0AAP3ERA7</accession>
<feature type="binding site" evidence="15">
    <location>
        <position position="263"/>
    </location>
    <ligand>
        <name>substrate</name>
    </ligand>
</feature>
<evidence type="ECO:0000256" key="12">
    <source>
        <dbReference type="ARBA" id="ARBA00049220"/>
    </source>
</evidence>
<dbReference type="PIRSF" id="PIRSF000171">
    <property type="entry name" value="SDHA_APRA_LASPO"/>
    <property type="match status" value="1"/>
</dbReference>
<comment type="similarity">
    <text evidence="3 18">Belongs to the FAD-dependent oxidoreductase 2 family. FRD/SDH subfamily.</text>
</comment>
<feature type="binding site" evidence="16">
    <location>
        <begin position="12"/>
        <end position="17"/>
    </location>
    <ligand>
        <name>FAD</name>
        <dbReference type="ChEBI" id="CHEBI:57692"/>
    </ligand>
</feature>
<keyword evidence="6 18" id="KW-0813">Transport</keyword>
<comment type="subcellular location">
    <subcellularLocation>
        <location evidence="1">Membrane</location>
        <topology evidence="1">Peripheral membrane protein</topology>
    </subcellularLocation>
</comment>
<dbReference type="PANTHER" id="PTHR11632:SF51">
    <property type="entry name" value="SUCCINATE DEHYDROGENASE [UBIQUINONE] FLAVOPROTEIN SUBUNIT, MITOCHONDRIAL"/>
    <property type="match status" value="1"/>
</dbReference>
<keyword evidence="18" id="KW-0816">Tricarboxylic acid cycle</keyword>
<dbReference type="InterPro" id="IPR014006">
    <property type="entry name" value="Succ_Dhase_FrdA_Gneg"/>
</dbReference>
<dbReference type="PANTHER" id="PTHR11632">
    <property type="entry name" value="SUCCINATE DEHYDROGENASE 2 FLAVOPROTEIN SUBUNIT"/>
    <property type="match status" value="1"/>
</dbReference>
<evidence type="ECO:0000256" key="5">
    <source>
        <dbReference type="ARBA" id="ARBA00019965"/>
    </source>
</evidence>
<dbReference type="InterPro" id="IPR027477">
    <property type="entry name" value="Succ_DH/fumarate_Rdtase_cat_sf"/>
</dbReference>
<dbReference type="GO" id="GO:0009061">
    <property type="term" value="P:anaerobic respiration"/>
    <property type="evidence" value="ECO:0007669"/>
    <property type="project" value="TreeGrafter"/>
</dbReference>
<dbReference type="EMBL" id="JALXKZ020000002">
    <property type="protein sequence ID" value="MCV7628121.1"/>
    <property type="molecule type" value="Genomic_DNA"/>
</dbReference>
<evidence type="ECO:0000256" key="9">
    <source>
        <dbReference type="ARBA" id="ARBA00022982"/>
    </source>
</evidence>
<dbReference type="SUPFAM" id="SSF56425">
    <property type="entry name" value="Succinate dehydrogenase/fumarate reductase flavoprotein, catalytic domain"/>
    <property type="match status" value="1"/>
</dbReference>
<evidence type="ECO:0000256" key="16">
    <source>
        <dbReference type="PIRSR" id="PIRSR611281-3"/>
    </source>
</evidence>
<dbReference type="InterPro" id="IPR003952">
    <property type="entry name" value="FRD_SDH_FAD_BS"/>
</dbReference>
<dbReference type="Gene3D" id="3.50.50.60">
    <property type="entry name" value="FAD/NAD(P)-binding domain"/>
    <property type="match status" value="1"/>
</dbReference>
<evidence type="ECO:0000256" key="13">
    <source>
        <dbReference type="NCBIfam" id="TIGR01816"/>
    </source>
</evidence>
<dbReference type="AlphaFoldDB" id="A0AAP3ERA7"/>
<evidence type="ECO:0000256" key="14">
    <source>
        <dbReference type="PIRSR" id="PIRSR000171-1"/>
    </source>
</evidence>
<comment type="pathway">
    <text evidence="2 18">Carbohydrate metabolism; tricarboxylic acid cycle; fumarate from succinate (bacterial route): step 1/1.</text>
</comment>
<dbReference type="NCBIfam" id="TIGR01816">
    <property type="entry name" value="sdhA_forward"/>
    <property type="match status" value="1"/>
</dbReference>
<feature type="active site" description="Proton acceptor" evidence="14">
    <location>
        <position position="295"/>
    </location>
</feature>
<keyword evidence="10 18" id="KW-0560">Oxidoreductase</keyword>
<keyword evidence="9 18" id="KW-0249">Electron transport</keyword>
<dbReference type="GO" id="GO:0006099">
    <property type="term" value="P:tricarboxylic acid cycle"/>
    <property type="evidence" value="ECO:0007669"/>
    <property type="project" value="UniProtKB-UniRule"/>
</dbReference>
<feature type="binding site" evidence="15">
    <location>
        <position position="362"/>
    </location>
    <ligand>
        <name>substrate</name>
    </ligand>
</feature>
<evidence type="ECO:0000256" key="10">
    <source>
        <dbReference type="ARBA" id="ARBA00023002"/>
    </source>
</evidence>
<organism evidence="21 22">
    <name type="scientific">Micrococcus luteus</name>
    <name type="common">Micrococcus lysodeikticus</name>
    <dbReference type="NCBI Taxonomy" id="1270"/>
    <lineage>
        <taxon>Bacteria</taxon>
        <taxon>Bacillati</taxon>
        <taxon>Actinomycetota</taxon>
        <taxon>Actinomycetes</taxon>
        <taxon>Micrococcales</taxon>
        <taxon>Micrococcaceae</taxon>
        <taxon>Micrococcus</taxon>
    </lineage>
</organism>
<protein>
    <recommendedName>
        <fullName evidence="5 13">Succinate dehydrogenase flavoprotein subunit</fullName>
        <ecNumber evidence="4 18">1.3.5.1</ecNumber>
    </recommendedName>
</protein>
<keyword evidence="8 16" id="KW-0274">FAD</keyword>
<dbReference type="GO" id="GO:0033765">
    <property type="term" value="F:steroid dehydrogenase activity, acting on the CH-CH group of donors"/>
    <property type="evidence" value="ECO:0007669"/>
    <property type="project" value="UniProtKB-ARBA"/>
</dbReference>
<evidence type="ECO:0000256" key="1">
    <source>
        <dbReference type="ARBA" id="ARBA00004170"/>
    </source>
</evidence>
<keyword evidence="11 18" id="KW-0472">Membrane</keyword>
<dbReference type="InterPro" id="IPR037099">
    <property type="entry name" value="Fum_R/Succ_DH_flav-like_C_sf"/>
</dbReference>
<evidence type="ECO:0000259" key="19">
    <source>
        <dbReference type="Pfam" id="PF00890"/>
    </source>
</evidence>
<evidence type="ECO:0000256" key="6">
    <source>
        <dbReference type="ARBA" id="ARBA00022448"/>
    </source>
</evidence>
<evidence type="ECO:0000256" key="17">
    <source>
        <dbReference type="PIRSR" id="PIRSR611281-4"/>
    </source>
</evidence>
<reference evidence="21" key="1">
    <citation type="submission" date="2023-06" db="EMBL/GenBank/DDBJ databases">
        <title>lsaBGC provides a comprehensive framework for evolutionary analysis of biosynthetic gene clusters within focal taxa.</title>
        <authorList>
            <person name="Salamzade R."/>
            <person name="Sandstrom S."/>
            <person name="Kalan L.R."/>
        </authorList>
    </citation>
    <scope>NUCLEOTIDE SEQUENCE</scope>
    <source>
        <strain evidence="21">P3-SID899</strain>
    </source>
</reference>
<feature type="modified residue" description="Tele-8alpha-FAD histidine" evidence="17">
    <location>
        <position position="42"/>
    </location>
</feature>
<dbReference type="FunFam" id="3.90.700.10:FF:000001">
    <property type="entry name" value="Mitochondrial succinate dehydrogenase flavoprotein subunit"/>
    <property type="match status" value="1"/>
</dbReference>
<comment type="catalytic activity">
    <reaction evidence="12 18">
        <text>a quinone + succinate = fumarate + a quinol</text>
        <dbReference type="Rhea" id="RHEA:40523"/>
        <dbReference type="ChEBI" id="CHEBI:24646"/>
        <dbReference type="ChEBI" id="CHEBI:29806"/>
        <dbReference type="ChEBI" id="CHEBI:30031"/>
        <dbReference type="ChEBI" id="CHEBI:132124"/>
        <dbReference type="EC" id="1.3.5.1"/>
    </reaction>
</comment>
<dbReference type="InterPro" id="IPR030664">
    <property type="entry name" value="SdhA/FrdA/AprA"/>
</dbReference>
<keyword evidence="7 16" id="KW-0285">Flavoprotein</keyword>
<name>A0AAP3ERA7_MICLU</name>
<feature type="binding site" evidence="15">
    <location>
        <position position="403"/>
    </location>
    <ligand>
        <name>substrate</name>
    </ligand>
</feature>
<gene>
    <name evidence="21" type="primary">sdhA</name>
    <name evidence="21" type="ORF">M3A82_002005</name>
</gene>
<evidence type="ECO:0000256" key="3">
    <source>
        <dbReference type="ARBA" id="ARBA00008040"/>
    </source>
</evidence>
<dbReference type="Pfam" id="PF02910">
    <property type="entry name" value="Succ_DH_flav_C"/>
    <property type="match status" value="1"/>
</dbReference>
<dbReference type="GO" id="GO:0005886">
    <property type="term" value="C:plasma membrane"/>
    <property type="evidence" value="ECO:0007669"/>
    <property type="project" value="TreeGrafter"/>
</dbReference>
<feature type="binding site" evidence="16">
    <location>
        <position position="230"/>
    </location>
    <ligand>
        <name>FAD</name>
        <dbReference type="ChEBI" id="CHEBI:57692"/>
    </ligand>
</feature>
<feature type="domain" description="Fumarate reductase/succinate dehydrogenase flavoprotein-like C-terminal" evidence="20">
    <location>
        <begin position="463"/>
        <end position="595"/>
    </location>
</feature>
<feature type="domain" description="FAD-dependent oxidoreductase 2 FAD-binding" evidence="19">
    <location>
        <begin position="7"/>
        <end position="409"/>
    </location>
</feature>
<comment type="cofactor">
    <cofactor evidence="16">
        <name>FAD</name>
        <dbReference type="ChEBI" id="CHEBI:57692"/>
    </cofactor>
    <text evidence="16">Flavinylated by SdhE, about 5% flavinylation occurs in the absence of SdhE.</text>
</comment>
<dbReference type="Gene3D" id="4.10.80.40">
    <property type="entry name" value="succinate dehydrogenase protein domain"/>
    <property type="match status" value="1"/>
</dbReference>
<evidence type="ECO:0000256" key="2">
    <source>
        <dbReference type="ARBA" id="ARBA00004894"/>
    </source>
</evidence>
<feature type="binding site" evidence="16">
    <location>
        <position position="392"/>
    </location>
    <ligand>
        <name>FAD</name>
        <dbReference type="ChEBI" id="CHEBI:57692"/>
    </ligand>
</feature>
<evidence type="ECO:0000259" key="20">
    <source>
        <dbReference type="Pfam" id="PF02910"/>
    </source>
</evidence>
<dbReference type="GO" id="GO:0009055">
    <property type="term" value="F:electron transfer activity"/>
    <property type="evidence" value="ECO:0007669"/>
    <property type="project" value="TreeGrafter"/>
</dbReference>
<dbReference type="FunFam" id="3.50.50.60:FF:000016">
    <property type="entry name" value="Succinate dehydrogenase flavoprotein subunit"/>
    <property type="match status" value="1"/>
</dbReference>
<evidence type="ECO:0000256" key="8">
    <source>
        <dbReference type="ARBA" id="ARBA00022827"/>
    </source>
</evidence>
<evidence type="ECO:0000256" key="7">
    <source>
        <dbReference type="ARBA" id="ARBA00022630"/>
    </source>
</evidence>
<dbReference type="GO" id="GO:0022900">
    <property type="term" value="P:electron transport chain"/>
    <property type="evidence" value="ECO:0007669"/>
    <property type="project" value="UniProtKB-UniRule"/>
</dbReference>
<dbReference type="EC" id="1.3.5.1" evidence="4 18"/>
<feature type="binding site" evidence="15">
    <location>
        <position position="251"/>
    </location>
    <ligand>
        <name>substrate</name>
    </ligand>
</feature>
<dbReference type="Gene3D" id="1.20.58.100">
    <property type="entry name" value="Fumarate reductase/succinate dehydrogenase flavoprotein-like, C-terminal domain"/>
    <property type="match status" value="1"/>
</dbReference>
<dbReference type="Pfam" id="PF00890">
    <property type="entry name" value="FAD_binding_2"/>
    <property type="match status" value="1"/>
</dbReference>
<dbReference type="NCBIfam" id="TIGR01812">
    <property type="entry name" value="sdhA_frdA_Gneg"/>
    <property type="match status" value="1"/>
</dbReference>
<dbReference type="InterPro" id="IPR003953">
    <property type="entry name" value="FAD-dep_OxRdtase_2_FAD-bd"/>
</dbReference>
<evidence type="ECO:0000256" key="18">
    <source>
        <dbReference type="RuleBase" id="RU362051"/>
    </source>
</evidence>
<dbReference type="PRINTS" id="PR00368">
    <property type="entry name" value="FADPNR"/>
</dbReference>
<evidence type="ECO:0000256" key="15">
    <source>
        <dbReference type="PIRSR" id="PIRSR611281-2"/>
    </source>
</evidence>
<dbReference type="InterPro" id="IPR036188">
    <property type="entry name" value="FAD/NAD-bd_sf"/>
</dbReference>
<dbReference type="InterPro" id="IPR011281">
    <property type="entry name" value="Succ_DH_flav_su_fwd"/>
</dbReference>
<dbReference type="GO" id="GO:0050660">
    <property type="term" value="F:flavin adenine dinucleotide binding"/>
    <property type="evidence" value="ECO:0007669"/>
    <property type="project" value="UniProtKB-UniRule"/>
</dbReference>
<dbReference type="SUPFAM" id="SSF51905">
    <property type="entry name" value="FAD/NAD(P)-binding domain"/>
    <property type="match status" value="1"/>
</dbReference>
<dbReference type="Gene3D" id="3.90.700.10">
    <property type="entry name" value="Succinate dehydrogenase/fumarate reductase flavoprotein, catalytic domain"/>
    <property type="match status" value="1"/>
</dbReference>
<sequence length="595" mass="65935">MQVHKYDVVIVGAGGAGMRAAIEAGQRAHTAVLTKIYPTRSHTGAAQGGMCAALANVEEDNWEWHTFDTVKGGDYLVDQDAAEVMAKEAIDAVLDLEKMGLPFNRTPEGKIDQRRFGGHTRDHGKAPVRRACYAADRTGHMILQTLYQNCVKHNVEFFNEFYVLDLLLVEEDAVREDGTAYKQKRTAGVVSYELATGEIHVFQAKSVIFATGGAGKVYKTTSNAHTLTGDGMAIAYRAGLPLEDMEFVQFHPTGLAGLGILLSEAARGEGGILRNADGERFMERYAPTIKDLAPRDIVARSMAEEVRQGRGAGPNKDYVLLDLTHLEPSHIDEKLPDITEFARTYLGVEPYTEPVPVFPTCHYFMGGIPTNIKAEVLQDNDTVVPGLYAAGEVACVSVHGSNRLGTNSLLDINVFGRRAGIYAAEYAAQADWVELPEGGELPTVERIENLRSATGSERVADIRAELQESMDADMQVFRDEDSIRRALAKIEELRGRYENVSVQDKGHRFNLDLLEGMELGYLLDIAEAMTLAALGRKESRGGHYREDYPDRDDENFMAHTMIYRDETAEMEGVKGIRFETKPVVVTRYQPMERKY</sequence>
<dbReference type="Proteomes" id="UP001205867">
    <property type="component" value="Unassembled WGS sequence"/>
</dbReference>
<evidence type="ECO:0000313" key="22">
    <source>
        <dbReference type="Proteomes" id="UP001205867"/>
    </source>
</evidence>
<evidence type="ECO:0000313" key="21">
    <source>
        <dbReference type="EMBL" id="MCV7628121.1"/>
    </source>
</evidence>